<evidence type="ECO:0000313" key="1">
    <source>
        <dbReference type="EMBL" id="MEU2269804.1"/>
    </source>
</evidence>
<dbReference type="EMBL" id="JBEYBN010000041">
    <property type="protein sequence ID" value="MEU2269804.1"/>
    <property type="molecule type" value="Genomic_DNA"/>
</dbReference>
<keyword evidence="2" id="KW-1185">Reference proteome</keyword>
<accession>A0ABV2Y0L8</accession>
<reference evidence="1 2" key="1">
    <citation type="submission" date="2024-06" db="EMBL/GenBank/DDBJ databases">
        <title>The Natural Products Discovery Center: Release of the First 8490 Sequenced Strains for Exploring Actinobacteria Biosynthetic Diversity.</title>
        <authorList>
            <person name="Kalkreuter E."/>
            <person name="Kautsar S.A."/>
            <person name="Yang D."/>
            <person name="Bader C.D."/>
            <person name="Teijaro C.N."/>
            <person name="Fluegel L."/>
            <person name="Davis C.M."/>
            <person name="Simpson J.R."/>
            <person name="Lauterbach L."/>
            <person name="Steele A.D."/>
            <person name="Gui C."/>
            <person name="Meng S."/>
            <person name="Li G."/>
            <person name="Viehrig K."/>
            <person name="Ye F."/>
            <person name="Su P."/>
            <person name="Kiefer A.F."/>
            <person name="Nichols A."/>
            <person name="Cepeda A.J."/>
            <person name="Yan W."/>
            <person name="Fan B."/>
            <person name="Jiang Y."/>
            <person name="Adhikari A."/>
            <person name="Zheng C.-J."/>
            <person name="Schuster L."/>
            <person name="Cowan T.M."/>
            <person name="Smanski M.J."/>
            <person name="Chevrette M.G."/>
            <person name="De Carvalho L.P.S."/>
            <person name="Shen B."/>
        </authorList>
    </citation>
    <scope>NUCLEOTIDE SEQUENCE [LARGE SCALE GENOMIC DNA]</scope>
    <source>
        <strain evidence="1 2">NPDC019583</strain>
    </source>
</reference>
<dbReference type="Proteomes" id="UP001550603">
    <property type="component" value="Unassembled WGS sequence"/>
</dbReference>
<comment type="caution">
    <text evidence="1">The sequence shown here is derived from an EMBL/GenBank/DDBJ whole genome shotgun (WGS) entry which is preliminary data.</text>
</comment>
<proteinExistence type="predicted"/>
<name>A0ABV2Y0L8_9ACTN</name>
<organism evidence="1 2">
    <name type="scientific">Streptomyces olindensis</name>
    <dbReference type="NCBI Taxonomy" id="358823"/>
    <lineage>
        <taxon>Bacteria</taxon>
        <taxon>Bacillati</taxon>
        <taxon>Actinomycetota</taxon>
        <taxon>Actinomycetes</taxon>
        <taxon>Kitasatosporales</taxon>
        <taxon>Streptomycetaceae</taxon>
        <taxon>Streptomyces</taxon>
    </lineage>
</organism>
<gene>
    <name evidence="1" type="ORF">ABZ568_26070</name>
</gene>
<protein>
    <submittedName>
        <fullName evidence="1">Uncharacterized protein</fullName>
    </submittedName>
</protein>
<dbReference type="RefSeq" id="WP_359791116.1">
    <property type="nucleotide sequence ID" value="NZ_JBEYBN010000041.1"/>
</dbReference>
<sequence>MSPTTHAVIIGAGTHLTRHLPNARLVRVNPTHPQTPPDLGERALPVPYGADRLLDALNGDPRTPRVQE</sequence>
<evidence type="ECO:0000313" key="2">
    <source>
        <dbReference type="Proteomes" id="UP001550603"/>
    </source>
</evidence>